<organism evidence="2 3">
    <name type="scientific">Amylibacter marinus</name>
    <dbReference type="NCBI Taxonomy" id="1475483"/>
    <lineage>
        <taxon>Bacteria</taxon>
        <taxon>Pseudomonadati</taxon>
        <taxon>Pseudomonadota</taxon>
        <taxon>Alphaproteobacteria</taxon>
        <taxon>Rhodobacterales</taxon>
        <taxon>Paracoccaceae</taxon>
        <taxon>Amylibacter</taxon>
    </lineage>
</organism>
<proteinExistence type="predicted"/>
<dbReference type="EMBL" id="BSNN01000008">
    <property type="protein sequence ID" value="GLQ35987.1"/>
    <property type="molecule type" value="Genomic_DNA"/>
</dbReference>
<dbReference type="Gene3D" id="3.40.50.300">
    <property type="entry name" value="P-loop containing nucleotide triphosphate hydrolases"/>
    <property type="match status" value="2"/>
</dbReference>
<name>A0ABQ5VXQ0_9RHOB</name>
<feature type="region of interest" description="Disordered" evidence="1">
    <location>
        <begin position="655"/>
        <end position="682"/>
    </location>
</feature>
<dbReference type="InterPro" id="IPR051162">
    <property type="entry name" value="T4SS_component"/>
</dbReference>
<sequence>MPLHLGARLHAMLNGIGQPSEHLELVRLYKDVEAKLKSERIFSQAQRINFAKEISETVIEALGVIDDVQKVEDVNNLVLGLLDYESLFKLPYVDFKRPLPITKTWELKELIERQSMLVGQVEAVQSQLADLCYEALSCVWGDVPHSKASGGIRVRSELIHHIADLGATVHACADLPFAKVLDEPLVFEALRSTLETKLILASGGNPHDPKIFSRAPKYAAKSDIRNADELVHTYLGGTPLADVFGGHLDFEIPNDTRFEHHHIVAGSGHGKTQTLQYLIAQDIEAVTRSERSVVVLDSQGDLIRNISNLSVFAEGGDLHDHIVIIDPTDVEYPVSLNLFDVGQDRLSDYGPLERERLSNSILELYDFVLGTLLDAQMTQKQSVIFRYVTRLMLHIPNATIHTLRELMEPGAEVKFAGDIAKLSGSAKHFFETEFSSREFEQTKRQVLRRLWGILENQTFERMFSHPQSKIDLFNEMNAGKVILVNTAKDLLKESGTEIFGRFFIAMIAQAAQERAVLPESERMPTMVYIDEAADYLDRNVGLILSQARKYNVGMVLAHQYMGQLSSSLQEAFAANTSIKFAGGVSAKDARTLASQMYCEPSLIEAQVKGSFAAHIRGTTKQAVPLQFPFGFLEALQQMSADQRTALQEKMRRDYANHYSDLGSETEIAEDPPEDPNEPTPYW</sequence>
<gene>
    <name evidence="2" type="ORF">GCM10007939_22710</name>
</gene>
<reference evidence="3" key="1">
    <citation type="journal article" date="2019" name="Int. J. Syst. Evol. Microbiol.">
        <title>The Global Catalogue of Microorganisms (GCM) 10K type strain sequencing project: providing services to taxonomists for standard genome sequencing and annotation.</title>
        <authorList>
            <consortium name="The Broad Institute Genomics Platform"/>
            <consortium name="The Broad Institute Genome Sequencing Center for Infectious Disease"/>
            <person name="Wu L."/>
            <person name="Ma J."/>
        </authorList>
    </citation>
    <scope>NUCLEOTIDE SEQUENCE [LARGE SCALE GENOMIC DNA]</scope>
    <source>
        <strain evidence="3">NBRC 110140</strain>
    </source>
</reference>
<dbReference type="PANTHER" id="PTHR30121">
    <property type="entry name" value="UNCHARACTERIZED PROTEIN YJGR-RELATED"/>
    <property type="match status" value="1"/>
</dbReference>
<dbReference type="InterPro" id="IPR027417">
    <property type="entry name" value="P-loop_NTPase"/>
</dbReference>
<protein>
    <recommendedName>
        <fullName evidence="4">AAA-like domain-containing protein</fullName>
    </recommendedName>
</protein>
<evidence type="ECO:0000313" key="3">
    <source>
        <dbReference type="Proteomes" id="UP001156694"/>
    </source>
</evidence>
<evidence type="ECO:0000313" key="2">
    <source>
        <dbReference type="EMBL" id="GLQ35987.1"/>
    </source>
</evidence>
<dbReference type="Proteomes" id="UP001156694">
    <property type="component" value="Unassembled WGS sequence"/>
</dbReference>
<evidence type="ECO:0000256" key="1">
    <source>
        <dbReference type="SAM" id="MobiDB-lite"/>
    </source>
</evidence>
<comment type="caution">
    <text evidence="2">The sequence shown here is derived from an EMBL/GenBank/DDBJ whole genome shotgun (WGS) entry which is preliminary data.</text>
</comment>
<feature type="compositionally biased region" description="Acidic residues" evidence="1">
    <location>
        <begin position="666"/>
        <end position="676"/>
    </location>
</feature>
<evidence type="ECO:0008006" key="4">
    <source>
        <dbReference type="Google" id="ProtNLM"/>
    </source>
</evidence>
<dbReference type="PANTHER" id="PTHR30121:SF6">
    <property type="entry name" value="SLR6007 PROTEIN"/>
    <property type="match status" value="1"/>
</dbReference>
<accession>A0ABQ5VXQ0</accession>
<dbReference type="SUPFAM" id="SSF52540">
    <property type="entry name" value="P-loop containing nucleoside triphosphate hydrolases"/>
    <property type="match status" value="1"/>
</dbReference>
<keyword evidence="3" id="KW-1185">Reference proteome</keyword>